<evidence type="ECO:0000256" key="2">
    <source>
        <dbReference type="ARBA" id="ARBA00023315"/>
    </source>
</evidence>
<keyword evidence="7" id="KW-1185">Reference proteome</keyword>
<evidence type="ECO:0000256" key="1">
    <source>
        <dbReference type="ARBA" id="ARBA00022679"/>
    </source>
</evidence>
<feature type="compositionally biased region" description="Polar residues" evidence="4">
    <location>
        <begin position="220"/>
        <end position="250"/>
    </location>
</feature>
<comment type="function">
    <text evidence="3">Specifically acetylates 'Lys-40' in alpha-tubulin on the lumenal side of microtubules. Promotes microtubule destabilization and accelerates microtubule dynamics; this activity may be independent of acetylation activity. Acetylates alpha-tubulin with a slow enzymatic rate, due to a catalytic site that is not optimized for acetyl transfer. Enters the microtubule through each end and diffuses quickly throughout the lumen of microtubules. Acetylates only long/old microtubules because of its slow acetylation rate since it does not have time to act on dynamically unstable microtubules before the enzyme is released.</text>
</comment>
<gene>
    <name evidence="6" type="primary">Contig559.g614</name>
    <name evidence="6" type="ORF">STYLEM_16514</name>
</gene>
<feature type="compositionally biased region" description="Low complexity" evidence="4">
    <location>
        <begin position="270"/>
        <end position="291"/>
    </location>
</feature>
<feature type="compositionally biased region" description="Low complexity" evidence="4">
    <location>
        <begin position="359"/>
        <end position="370"/>
    </location>
</feature>
<evidence type="ECO:0000256" key="4">
    <source>
        <dbReference type="SAM" id="MobiDB-lite"/>
    </source>
</evidence>
<feature type="region of interest" description="Disordered" evidence="4">
    <location>
        <begin position="357"/>
        <end position="376"/>
    </location>
</feature>
<evidence type="ECO:0000256" key="3">
    <source>
        <dbReference type="HAMAP-Rule" id="MF_03130"/>
    </source>
</evidence>
<name>A0A078AZ81_STYLE</name>
<evidence type="ECO:0000259" key="5">
    <source>
        <dbReference type="PROSITE" id="PS51730"/>
    </source>
</evidence>
<comment type="catalytic activity">
    <reaction evidence="3">
        <text>L-lysyl-[alpha-tubulin] + acetyl-CoA = N(6)-acetyl-L-lysyl-[alpha-tubulin] + CoA + H(+)</text>
        <dbReference type="Rhea" id="RHEA:15277"/>
        <dbReference type="Rhea" id="RHEA-COMP:11278"/>
        <dbReference type="Rhea" id="RHEA-COMP:11279"/>
        <dbReference type="ChEBI" id="CHEBI:15378"/>
        <dbReference type="ChEBI" id="CHEBI:29969"/>
        <dbReference type="ChEBI" id="CHEBI:57287"/>
        <dbReference type="ChEBI" id="CHEBI:57288"/>
        <dbReference type="ChEBI" id="CHEBI:61930"/>
        <dbReference type="EC" id="2.3.1.108"/>
    </reaction>
</comment>
<feature type="compositionally biased region" description="Low complexity" evidence="4">
    <location>
        <begin position="203"/>
        <end position="219"/>
    </location>
</feature>
<dbReference type="Proteomes" id="UP000039865">
    <property type="component" value="Unassembled WGS sequence"/>
</dbReference>
<feature type="compositionally biased region" description="Polar residues" evidence="4">
    <location>
        <begin position="309"/>
        <end position="322"/>
    </location>
</feature>
<dbReference type="Gene3D" id="3.40.630.30">
    <property type="match status" value="1"/>
</dbReference>
<feature type="site" description="Crucial for catalytic activity" evidence="3">
    <location>
        <position position="63"/>
    </location>
</feature>
<dbReference type="Pfam" id="PF05301">
    <property type="entry name" value="Acetyltransf_16"/>
    <property type="match status" value="1"/>
</dbReference>
<dbReference type="GO" id="GO:0005874">
    <property type="term" value="C:microtubule"/>
    <property type="evidence" value="ECO:0007669"/>
    <property type="project" value="InterPro"/>
</dbReference>
<reference evidence="6 7" key="1">
    <citation type="submission" date="2014-06" db="EMBL/GenBank/DDBJ databases">
        <authorList>
            <person name="Swart Estienne"/>
        </authorList>
    </citation>
    <scope>NUCLEOTIDE SEQUENCE [LARGE SCALE GENOMIC DNA]</scope>
    <source>
        <strain evidence="6 7">130c</strain>
    </source>
</reference>
<dbReference type="InterPro" id="IPR038746">
    <property type="entry name" value="Atat"/>
</dbReference>
<dbReference type="GO" id="GO:0070507">
    <property type="term" value="P:regulation of microtubule cytoskeleton organization"/>
    <property type="evidence" value="ECO:0007669"/>
    <property type="project" value="UniProtKB-UniRule"/>
</dbReference>
<feature type="binding site" evidence="3">
    <location>
        <begin position="122"/>
        <end position="135"/>
    </location>
    <ligand>
        <name>acetyl-CoA</name>
        <dbReference type="ChEBI" id="CHEBI:57288"/>
    </ligand>
</feature>
<keyword evidence="2 3" id="KW-0012">Acyltransferase</keyword>
<dbReference type="EMBL" id="CCKQ01015586">
    <property type="protein sequence ID" value="CDW87411.1"/>
    <property type="molecule type" value="Genomic_DNA"/>
</dbReference>
<evidence type="ECO:0000313" key="7">
    <source>
        <dbReference type="Proteomes" id="UP000039865"/>
    </source>
</evidence>
<dbReference type="AlphaFoldDB" id="A0A078AZ81"/>
<keyword evidence="1 3" id="KW-0808">Transferase</keyword>
<comment type="similarity">
    <text evidence="3">Belongs to the acetyltransferase ATAT1 family.</text>
</comment>
<dbReference type="PANTHER" id="PTHR12327:SF0">
    <property type="entry name" value="ALPHA-TUBULIN N-ACETYLTRANSFERASE 1"/>
    <property type="match status" value="1"/>
</dbReference>
<dbReference type="InterPro" id="IPR007965">
    <property type="entry name" value="GNAT_ATAT"/>
</dbReference>
<dbReference type="GO" id="GO:0019799">
    <property type="term" value="F:tubulin N-acetyltransferase activity"/>
    <property type="evidence" value="ECO:0007669"/>
    <property type="project" value="UniProtKB-UniRule"/>
</dbReference>
<sequence>MEFPFNCEKILGVDTDGFAILDGKKGMNSAASTNRAITRTMPDLQNNMYDLIDKMGAASAKAQALPAIITTASRLFTSDNRLYLRAEGNKVIGLLKVGVKKLFIRNEMGAIKEISPLCVLDFYVHESVQRGGQGKALFEKMLEAESVKPEKLGYDRPSEKLLGFLAKHYGLKRYVPQNNNYVVYNAYFESANDSNNLSRKQQQEQNSQQFGFGQNSNSQRRTPGSQSLQMPNYSQTMYNPNQSQSGNALPQANQITNSNIFGTQNNFYMQQQQQQSRQQLPPKPVQKQPDQSSLTNAGGQQVFGAPKNSMGSSQSNKRSSTTDRVFGGVMNQEECQKENNYLKQDTQQFAAKTNQLLAQQQMQSQGSQRRQGQRDTMGSLLQDMQSMTINETKQSHIKNGQDYQLSKLNSKLSDNESIIKKNQEEMQMLMMKTNQNQMQQNNGSKPGQLQRPPSSKNVSILAPYVQIPGGDASLNSDIQKPPSRGPTSFTAAGGDYIKRTQYATLNDDSTQRLNDNQQFVQLQKQINNGARIPWASYNYQFQHYRK</sequence>
<evidence type="ECO:0000313" key="6">
    <source>
        <dbReference type="EMBL" id="CDW87411.1"/>
    </source>
</evidence>
<protein>
    <recommendedName>
        <fullName evidence="3">Alpha-tubulin N-acetyltransferase</fullName>
        <shortName evidence="3">Alpha-TAT</shortName>
        <shortName evidence="3">TAT</shortName>
        <ecNumber evidence="3">2.3.1.108</ecNumber>
    </recommendedName>
    <alternativeName>
        <fullName evidence="3">Acetyltransferase mec-17 homolog</fullName>
    </alternativeName>
</protein>
<dbReference type="PROSITE" id="PS51730">
    <property type="entry name" value="GNAT_ATAT"/>
    <property type="match status" value="1"/>
</dbReference>
<feature type="region of interest" description="Disordered" evidence="4">
    <location>
        <begin position="270"/>
        <end position="322"/>
    </location>
</feature>
<proteinExistence type="inferred from homology"/>
<dbReference type="OrthoDB" id="447510at2759"/>
<accession>A0A078AZ81</accession>
<organism evidence="6 7">
    <name type="scientific">Stylonychia lemnae</name>
    <name type="common">Ciliate</name>
    <dbReference type="NCBI Taxonomy" id="5949"/>
    <lineage>
        <taxon>Eukaryota</taxon>
        <taxon>Sar</taxon>
        <taxon>Alveolata</taxon>
        <taxon>Ciliophora</taxon>
        <taxon>Intramacronucleata</taxon>
        <taxon>Spirotrichea</taxon>
        <taxon>Stichotrichia</taxon>
        <taxon>Sporadotrichida</taxon>
        <taxon>Oxytrichidae</taxon>
        <taxon>Stylonychinae</taxon>
        <taxon>Stylonychia</taxon>
    </lineage>
</organism>
<dbReference type="PANTHER" id="PTHR12327">
    <property type="entry name" value="ALPHA-TUBULIN N-ACETYLTRANSFERASE 1"/>
    <property type="match status" value="1"/>
</dbReference>
<feature type="domain" description="N-acetyltransferase" evidence="5">
    <location>
        <begin position="1"/>
        <end position="188"/>
    </location>
</feature>
<dbReference type="HAMAP" id="MF_03130">
    <property type="entry name" value="mec17"/>
    <property type="match status" value="1"/>
</dbReference>
<feature type="region of interest" description="Disordered" evidence="4">
    <location>
        <begin position="194"/>
        <end position="250"/>
    </location>
</feature>
<dbReference type="EC" id="2.3.1.108" evidence="3"/>
<dbReference type="InParanoid" id="A0A078AZ81"/>
<feature type="binding site" evidence="3">
    <location>
        <begin position="158"/>
        <end position="167"/>
    </location>
    <ligand>
        <name>acetyl-CoA</name>
        <dbReference type="ChEBI" id="CHEBI:57288"/>
    </ligand>
</feature>